<dbReference type="EMBL" id="VSSQ01000256">
    <property type="protein sequence ID" value="MPL88384.1"/>
    <property type="molecule type" value="Genomic_DNA"/>
</dbReference>
<name>A0A644VAI1_9ZZZZ</name>
<sequence length="1285" mass="136550">MSARGSGGRGGHRHVVQHRGKPALGFGERHALAPGVILGLIALDPGDAEVIGIGMGDIEPRDRGAGPHRHAVGQRHSSCRGGIEEAEDRHLLGVVGLGGIAGRGADAAIGLGDQLGGGIALVGRIGPELAPHPRVQQLGQRLGDAVGQRLDHDRAVIVIRALVARGDFLLLGARRHHEAADMVGHARRADEIGKRHVRPALALAGLLAQRVQGGKRRLAVLAGEQPDVVALGIRRPEAHHRLGVEPLLGDDAVKHRLRVGEQRARRRALLLVLEDARIDALQLPGLEERGPVDIARDLGQIPVGQNPGAQEARRRRGIARPVDRQRIRPRLGQRQALLRQLRALVPLGHVAIFGADLLDIGDLVLGAQQLADDAHGAACIGDIDRLAVGVARRDLHRRVHLRGGRAADQQRNVEALALEFGRHVHHLVERGGDETREPDRIDLLGLRHLEDLLRRHHHAKVDDLVIVARQDDADDVLADVVHIALHRRHQHLACGLAAGATLRGLFLFHVGQQHRHRLLHHTGRFHHLRQEHLARAEKVADDVHARHQRPLDYIKRAGGGLTGLLGVGLDEFGDAVHQCMFEPLRHRPLAPGEVARLLLLRARALEALGDGQKPLGRGAAGLRGAVQHHVLAGLAQLGVDLVIDRKLAGVDDAHVHAGLNRVIEEHRVHRLAHRLVAAEAEREVRHPARDMGVRQVLPDPARRLDEVDAVIVVFLDARRHREDVRVEDDVLGREAELVHEDAIGALADPGLALETVGLPLFVEGHHHHRGAIGEAERGMGAEGVLALLQADRVDDRLALHALQAGLDHLPFRAVDHHRHAGDVGLGGDEVQELDHRGLRIDQPLVHVDVDHLRAVLDLAPRNLECGGIVAVGDQLAEPCRAGDVGALAHVHEGDVGGEGEGLEPGEAQQVVGHGRTSGGDLAGGEGTHRLGDGADMLGRGAAAAADDVHQPLAGELGHLPGGVLGALVILAEGIRQPGVRIGADPRVGDGGEFRQMRAHRGGAKGAVQPHGEGLRVLHRIPEGGRRLARERAPRGVGDRARDHQRQPRAMFGEGLETGEDRGLGIQRVEDRLDQDQVRAAGDQAADLFAIGAAQVVEGDGAIARVVHVGADRGGAVGGPDGAGDEARPAVLGLGAVHRPAGQAGALAVQLEHLVFHAVIGLCDGGRGKRVGLDDIGAGAGIAQVDLLDRLGLGQDQQVVVALLRLVRMDVAGAPAAAAGIILFAQAKALDLRAHGAVEDQDALAGKRLEAGEGLGAGQAKVDHRRTGLLAKQQRPYCAGNPRANS</sequence>
<protein>
    <submittedName>
        <fullName evidence="1">Uncharacterized protein</fullName>
    </submittedName>
</protein>
<reference evidence="1" key="1">
    <citation type="submission" date="2019-08" db="EMBL/GenBank/DDBJ databases">
        <authorList>
            <person name="Kucharzyk K."/>
            <person name="Murdoch R.W."/>
            <person name="Higgins S."/>
            <person name="Loffler F."/>
        </authorList>
    </citation>
    <scope>NUCLEOTIDE SEQUENCE</scope>
</reference>
<evidence type="ECO:0000313" key="1">
    <source>
        <dbReference type="EMBL" id="MPL88384.1"/>
    </source>
</evidence>
<accession>A0A644VAI1</accession>
<comment type="caution">
    <text evidence="1">The sequence shown here is derived from an EMBL/GenBank/DDBJ whole genome shotgun (WGS) entry which is preliminary data.</text>
</comment>
<proteinExistence type="predicted"/>
<gene>
    <name evidence="1" type="ORF">SDC9_34404</name>
</gene>
<organism evidence="1">
    <name type="scientific">bioreactor metagenome</name>
    <dbReference type="NCBI Taxonomy" id="1076179"/>
    <lineage>
        <taxon>unclassified sequences</taxon>
        <taxon>metagenomes</taxon>
        <taxon>ecological metagenomes</taxon>
    </lineage>
</organism>